<evidence type="ECO:0000313" key="1">
    <source>
        <dbReference type="EMBL" id="OGG00289.1"/>
    </source>
</evidence>
<dbReference type="EMBL" id="MFJB01000025">
    <property type="protein sequence ID" value="OGG00289.1"/>
    <property type="molecule type" value="Genomic_DNA"/>
</dbReference>
<dbReference type="Proteomes" id="UP000177396">
    <property type="component" value="Unassembled WGS sequence"/>
</dbReference>
<reference evidence="1 2" key="1">
    <citation type="journal article" date="2016" name="Nat. Commun.">
        <title>Thousands of microbial genomes shed light on interconnected biogeochemical processes in an aquifer system.</title>
        <authorList>
            <person name="Anantharaman K."/>
            <person name="Brown C.T."/>
            <person name="Hug L.A."/>
            <person name="Sharon I."/>
            <person name="Castelle C.J."/>
            <person name="Probst A.J."/>
            <person name="Thomas B.C."/>
            <person name="Singh A."/>
            <person name="Wilkins M.J."/>
            <person name="Karaoz U."/>
            <person name="Brodie E.L."/>
            <person name="Williams K.H."/>
            <person name="Hubbard S.S."/>
            <person name="Banfield J.F."/>
        </authorList>
    </citation>
    <scope>NUCLEOTIDE SEQUENCE [LARGE SCALE GENOMIC DNA]</scope>
</reference>
<protein>
    <submittedName>
        <fullName evidence="1">Uncharacterized protein</fullName>
    </submittedName>
</protein>
<organism evidence="1 2">
    <name type="scientific">Candidatus Gottesmanbacteria bacterium RBG_16_38_7b</name>
    <dbReference type="NCBI Taxonomy" id="1798372"/>
    <lineage>
        <taxon>Bacteria</taxon>
        <taxon>Candidatus Gottesmaniibacteriota</taxon>
    </lineage>
</organism>
<evidence type="ECO:0000313" key="2">
    <source>
        <dbReference type="Proteomes" id="UP000177396"/>
    </source>
</evidence>
<gene>
    <name evidence="1" type="ORF">A2153_02870</name>
</gene>
<proteinExistence type="predicted"/>
<dbReference type="AlphaFoldDB" id="A0A1F5YJA2"/>
<name>A0A1F5YJA2_9BACT</name>
<accession>A0A1F5YJA2</accession>
<sequence length="131" mass="15298">MPPRDERDSRRRTAFFTTSDRTRELLTKYEKYPLLLGNPDVRYDPDGFIYWQRWKDRQIPKDGIVPSAYQVISPTNSSADIYAAYSRYEDGAEPQIVKITKDDGSLETAIRACDHILFKNRAREYRQASSV</sequence>
<comment type="caution">
    <text evidence="1">The sequence shown here is derived from an EMBL/GenBank/DDBJ whole genome shotgun (WGS) entry which is preliminary data.</text>
</comment>